<evidence type="ECO:0000313" key="2">
    <source>
        <dbReference type="EMBL" id="KEK19184.1"/>
    </source>
</evidence>
<evidence type="ECO:0000259" key="1">
    <source>
        <dbReference type="Pfam" id="PF14096"/>
    </source>
</evidence>
<dbReference type="AlphaFoldDB" id="A0A073JVY3"/>
<gene>
    <name evidence="2" type="ORF">BAMA_24605</name>
</gene>
<sequence length="150" mass="17362">MRSVDMELLESLLYNEERDEIIRTLSIITNPLTLHIFAANYNWDDGLSIPTVIMENKVCDFGTGLLLFHDGDGYSMLQNEEDVLNSTCHEWRDFLLQLYNKITNLQFQSQCISFDPPLTKTQRYKLQKYNNVPPILINKSPGTVFDIPSI</sequence>
<name>A0A073JVY3_9BACI</name>
<dbReference type="Proteomes" id="UP000027822">
    <property type="component" value="Unassembled WGS sequence"/>
</dbReference>
<dbReference type="Pfam" id="PF14096">
    <property type="entry name" value="DUF4274"/>
    <property type="match status" value="1"/>
</dbReference>
<reference evidence="2 3" key="1">
    <citation type="submission" date="2014-06" db="EMBL/GenBank/DDBJ databases">
        <title>Draft genome sequence of Bacillus manliponensis JCM 15802 (MCCC 1A00708).</title>
        <authorList>
            <person name="Lai Q."/>
            <person name="Liu Y."/>
            <person name="Shao Z."/>
        </authorList>
    </citation>
    <scope>NUCLEOTIDE SEQUENCE [LARGE SCALE GENOMIC DNA]</scope>
    <source>
        <strain evidence="2 3">JCM 15802</strain>
    </source>
</reference>
<keyword evidence="3" id="KW-1185">Reference proteome</keyword>
<feature type="domain" description="DUF4274" evidence="1">
    <location>
        <begin position="30"/>
        <end position="102"/>
    </location>
</feature>
<dbReference type="InterPro" id="IPR025369">
    <property type="entry name" value="DUF4274"/>
</dbReference>
<dbReference type="STRING" id="574376.BAMA_24605"/>
<protein>
    <recommendedName>
        <fullName evidence="1">DUF4274 domain-containing protein</fullName>
    </recommendedName>
</protein>
<dbReference type="EMBL" id="JOTN01000009">
    <property type="protein sequence ID" value="KEK19184.1"/>
    <property type="molecule type" value="Genomic_DNA"/>
</dbReference>
<organism evidence="2 3">
    <name type="scientific">Bacillus manliponensis</name>
    <dbReference type="NCBI Taxonomy" id="574376"/>
    <lineage>
        <taxon>Bacteria</taxon>
        <taxon>Bacillati</taxon>
        <taxon>Bacillota</taxon>
        <taxon>Bacilli</taxon>
        <taxon>Bacillales</taxon>
        <taxon>Bacillaceae</taxon>
        <taxon>Bacillus</taxon>
        <taxon>Bacillus cereus group</taxon>
    </lineage>
</organism>
<dbReference type="OrthoDB" id="2169335at2"/>
<dbReference type="eggNOG" id="ENOG50332VW">
    <property type="taxonomic scope" value="Bacteria"/>
</dbReference>
<proteinExistence type="predicted"/>
<dbReference type="RefSeq" id="WP_034639536.1">
    <property type="nucleotide sequence ID" value="NZ_CBCSJC010000008.1"/>
</dbReference>
<comment type="caution">
    <text evidence="2">The sequence shown here is derived from an EMBL/GenBank/DDBJ whole genome shotgun (WGS) entry which is preliminary data.</text>
</comment>
<accession>A0A073JVY3</accession>
<evidence type="ECO:0000313" key="3">
    <source>
        <dbReference type="Proteomes" id="UP000027822"/>
    </source>
</evidence>